<feature type="transmembrane region" description="Helical" evidence="3">
    <location>
        <begin position="63"/>
        <end position="86"/>
    </location>
</feature>
<dbReference type="Gene3D" id="3.60.21.10">
    <property type="match status" value="1"/>
</dbReference>
<feature type="transmembrane region" description="Helical" evidence="3">
    <location>
        <begin position="115"/>
        <end position="136"/>
    </location>
</feature>
<dbReference type="SUPFAM" id="SSF56300">
    <property type="entry name" value="Metallo-dependent phosphatases"/>
    <property type="match status" value="1"/>
</dbReference>
<keyword evidence="3" id="KW-1133">Transmembrane helix</keyword>
<evidence type="ECO:0000313" key="6">
    <source>
        <dbReference type="Proteomes" id="UP001460072"/>
    </source>
</evidence>
<keyword evidence="3" id="KW-0812">Transmembrane</keyword>
<keyword evidence="6" id="KW-1185">Reference proteome</keyword>
<keyword evidence="2" id="KW-0378">Hydrolase</keyword>
<keyword evidence="1" id="KW-0479">Metal-binding</keyword>
<dbReference type="RefSeq" id="WP_342695803.1">
    <property type="nucleotide sequence ID" value="NZ_JBCGDO010000008.1"/>
</dbReference>
<evidence type="ECO:0000256" key="2">
    <source>
        <dbReference type="ARBA" id="ARBA00022801"/>
    </source>
</evidence>
<dbReference type="PANTHER" id="PTHR31302:SF31">
    <property type="entry name" value="PHOSPHODIESTERASE YAEI"/>
    <property type="match status" value="1"/>
</dbReference>
<dbReference type="EMBL" id="JBCGDO010000008">
    <property type="protein sequence ID" value="MEM0542597.1"/>
    <property type="molecule type" value="Genomic_DNA"/>
</dbReference>
<evidence type="ECO:0000313" key="5">
    <source>
        <dbReference type="EMBL" id="MEM0542597.1"/>
    </source>
</evidence>
<organism evidence="5 6">
    <name type="scientific">Flavobacterium aureirubrum</name>
    <dbReference type="NCBI Taxonomy" id="3133147"/>
    <lineage>
        <taxon>Bacteria</taxon>
        <taxon>Pseudomonadati</taxon>
        <taxon>Bacteroidota</taxon>
        <taxon>Flavobacteriia</taxon>
        <taxon>Flavobacteriales</taxon>
        <taxon>Flavobacteriaceae</taxon>
        <taxon>Flavobacterium</taxon>
    </lineage>
</organism>
<reference evidence="5 6" key="1">
    <citation type="submission" date="2024-03" db="EMBL/GenBank/DDBJ databases">
        <title>Two novel species of the genus Flavobacterium exhibiting potentially degradation of complex polysaccharides.</title>
        <authorList>
            <person name="Lian X."/>
        </authorList>
    </citation>
    <scope>NUCLEOTIDE SEQUENCE [LARGE SCALE GENOMIC DNA]</scope>
    <source>
        <strain evidence="6">j3</strain>
    </source>
</reference>
<feature type="domain" description="Calcineurin-like phosphoesterase" evidence="4">
    <location>
        <begin position="162"/>
        <end position="342"/>
    </location>
</feature>
<dbReference type="InterPro" id="IPR004843">
    <property type="entry name" value="Calcineurin-like_PHP"/>
</dbReference>
<dbReference type="InterPro" id="IPR051158">
    <property type="entry name" value="Metallophosphoesterase_sf"/>
</dbReference>
<proteinExistence type="predicted"/>
<accession>A0ABU9N4F1</accession>
<evidence type="ECO:0000259" key="4">
    <source>
        <dbReference type="Pfam" id="PF00149"/>
    </source>
</evidence>
<comment type="caution">
    <text evidence="5">The sequence shown here is derived from an EMBL/GenBank/DDBJ whole genome shotgun (WGS) entry which is preliminary data.</text>
</comment>
<dbReference type="PANTHER" id="PTHR31302">
    <property type="entry name" value="TRANSMEMBRANE PROTEIN WITH METALLOPHOSPHOESTERASE DOMAIN-RELATED"/>
    <property type="match status" value="1"/>
</dbReference>
<evidence type="ECO:0000256" key="1">
    <source>
        <dbReference type="ARBA" id="ARBA00022723"/>
    </source>
</evidence>
<evidence type="ECO:0000256" key="3">
    <source>
        <dbReference type="SAM" id="Phobius"/>
    </source>
</evidence>
<feature type="transmembrane region" description="Helical" evidence="3">
    <location>
        <begin position="34"/>
        <end position="51"/>
    </location>
</feature>
<protein>
    <submittedName>
        <fullName evidence="5">Metallophosphoesterase</fullName>
    </submittedName>
</protein>
<dbReference type="Proteomes" id="UP001460072">
    <property type="component" value="Unassembled WGS sequence"/>
</dbReference>
<dbReference type="InterPro" id="IPR029052">
    <property type="entry name" value="Metallo-depent_PP-like"/>
</dbReference>
<name>A0ABU9N4F1_9FLAO</name>
<dbReference type="CDD" id="cd07385">
    <property type="entry name" value="MPP_YkuE_C"/>
    <property type="match status" value="1"/>
</dbReference>
<sequence length="409" mass="47397">MFRWIFLLFFVALIEVYAFQAFKTITKTKWVLVSYQLISLLAIVYIFYQFSQFDRRVGQNSKTLLTFGILLLILIPKLILTFFMLLEDVYRVFYGTIAHYTDNNNDSFLPNRRKFVSQIALVIAAVPFTSLIYGMTKGKYNFRVIKQTLFFPDLPDDFDGFTITQISDIHSGSFDDPEKIQYAIDLINEQKTDMMLFTGDIVNTHAKEMYPWIETFNKIDTHQYGKFAVLGNHDYGEYIDWPSQKAKDENFEAIKNVYGQIGFDLLLNQHKKIKKGASEIAIVGVENWGKSFKQAGDLNKASEGLSKEDFKILMSHDPSHWEYEVKKDDKHFQLTLSGHTHGLQFGIEIPGIISWSPVQYVYKQWAGLYENLGRYIYVNRGLGFHAYPGRVGIWPEITVFELKKGQKVA</sequence>
<gene>
    <name evidence="5" type="ORF">WFZ85_08200</name>
</gene>
<dbReference type="Pfam" id="PF00149">
    <property type="entry name" value="Metallophos"/>
    <property type="match status" value="1"/>
</dbReference>
<keyword evidence="3" id="KW-0472">Membrane</keyword>